<gene>
    <name evidence="1" type="ORF">ECPE_LOCUS12573</name>
</gene>
<reference evidence="3" key="1">
    <citation type="submission" date="2016-06" db="UniProtKB">
        <authorList>
            <consortium name="WormBaseParasite"/>
        </authorList>
    </citation>
    <scope>IDENTIFICATION</scope>
</reference>
<keyword evidence="2" id="KW-1185">Reference proteome</keyword>
<dbReference type="AlphaFoldDB" id="A0A183B038"/>
<evidence type="ECO:0000313" key="3">
    <source>
        <dbReference type="WBParaSite" id="ECPE_0001260901-mRNA-1"/>
    </source>
</evidence>
<accession>A0A183B038</accession>
<evidence type="ECO:0000313" key="2">
    <source>
        <dbReference type="Proteomes" id="UP000272942"/>
    </source>
</evidence>
<dbReference type="OrthoDB" id="6435034at2759"/>
<evidence type="ECO:0000313" key="1">
    <source>
        <dbReference type="EMBL" id="VDP89845.1"/>
    </source>
</evidence>
<organism evidence="3">
    <name type="scientific">Echinostoma caproni</name>
    <dbReference type="NCBI Taxonomy" id="27848"/>
    <lineage>
        <taxon>Eukaryota</taxon>
        <taxon>Metazoa</taxon>
        <taxon>Spiralia</taxon>
        <taxon>Lophotrochozoa</taxon>
        <taxon>Platyhelminthes</taxon>
        <taxon>Trematoda</taxon>
        <taxon>Digenea</taxon>
        <taxon>Plagiorchiida</taxon>
        <taxon>Echinostomata</taxon>
        <taxon>Echinostomatoidea</taxon>
        <taxon>Echinostomatidae</taxon>
        <taxon>Echinostoma</taxon>
    </lineage>
</organism>
<reference evidence="1 2" key="2">
    <citation type="submission" date="2018-11" db="EMBL/GenBank/DDBJ databases">
        <authorList>
            <consortium name="Pathogen Informatics"/>
        </authorList>
    </citation>
    <scope>NUCLEOTIDE SEQUENCE [LARGE SCALE GENOMIC DNA]</scope>
    <source>
        <strain evidence="1 2">Egypt</strain>
    </source>
</reference>
<dbReference type="WBParaSite" id="ECPE_0001260901-mRNA-1">
    <property type="protein sequence ID" value="ECPE_0001260901-mRNA-1"/>
    <property type="gene ID" value="ECPE_0001260901"/>
</dbReference>
<sequence>MHYSHELWYTISAELYKVNQKLGAELNPTEAGLVRKQIQSLRDRVEEITRYLQVDLDGLGRVNQFAETRRTGLDGLAAMIQRRIQLIQVSCIGEL</sequence>
<proteinExistence type="predicted"/>
<dbReference type="Proteomes" id="UP000272942">
    <property type="component" value="Unassembled WGS sequence"/>
</dbReference>
<protein>
    <submittedName>
        <fullName evidence="3">Tektin</fullName>
    </submittedName>
</protein>
<dbReference type="EMBL" id="UZAN01053151">
    <property type="protein sequence ID" value="VDP89845.1"/>
    <property type="molecule type" value="Genomic_DNA"/>
</dbReference>
<name>A0A183B038_9TREM</name>